<sequence length="180" mass="20905">MNDMELIDGLKSGDEKAFIEVVNLYKKKIISLCYTYTNEYQEAEDISQEVFITLYKSIKSFRGDCSLSTYIYKITVSRCLDYKRKKSIKNFLTGFIGYKSDDYNDLDEKNYIRQCILSLPEDLKITVILYYYIGLSQKEIGDILGITQKNVEGRIYRARQKLKIELQKGGEILCSKNGTI</sequence>
<reference evidence="8" key="1">
    <citation type="submission" date="2017-02" db="EMBL/GenBank/DDBJ databases">
        <authorList>
            <person name="Varghese N."/>
            <person name="Submissions S."/>
        </authorList>
    </citation>
    <scope>NUCLEOTIDE SEQUENCE [LARGE SCALE GENOMIC DNA]</scope>
    <source>
        <strain evidence="8">USBA 833</strain>
    </source>
</reference>
<dbReference type="InterPro" id="IPR014284">
    <property type="entry name" value="RNA_pol_sigma-70_dom"/>
</dbReference>
<dbReference type="Proteomes" id="UP000190105">
    <property type="component" value="Unassembled WGS sequence"/>
</dbReference>
<dbReference type="InterPro" id="IPR013249">
    <property type="entry name" value="RNA_pol_sigma70_r4_t2"/>
</dbReference>
<dbReference type="Gene3D" id="1.10.10.10">
    <property type="entry name" value="Winged helix-like DNA-binding domain superfamily/Winged helix DNA-binding domain"/>
    <property type="match status" value="1"/>
</dbReference>
<dbReference type="PANTHER" id="PTHR43133">
    <property type="entry name" value="RNA POLYMERASE ECF-TYPE SIGMA FACTO"/>
    <property type="match status" value="1"/>
</dbReference>
<dbReference type="SUPFAM" id="SSF88946">
    <property type="entry name" value="Sigma2 domain of RNA polymerase sigma factors"/>
    <property type="match status" value="1"/>
</dbReference>
<dbReference type="STRING" id="1147123.SAMN05443428_109106"/>
<dbReference type="NCBIfam" id="TIGR02937">
    <property type="entry name" value="sigma70-ECF"/>
    <property type="match status" value="1"/>
</dbReference>
<evidence type="ECO:0000313" key="7">
    <source>
        <dbReference type="EMBL" id="SKA89296.1"/>
    </source>
</evidence>
<dbReference type="GO" id="GO:0016987">
    <property type="term" value="F:sigma factor activity"/>
    <property type="evidence" value="ECO:0007669"/>
    <property type="project" value="UniProtKB-KW"/>
</dbReference>
<dbReference type="PANTHER" id="PTHR43133:SF51">
    <property type="entry name" value="RNA POLYMERASE SIGMA FACTOR"/>
    <property type="match status" value="1"/>
</dbReference>
<dbReference type="SUPFAM" id="SSF88659">
    <property type="entry name" value="Sigma3 and sigma4 domains of RNA polymerase sigma factors"/>
    <property type="match status" value="1"/>
</dbReference>
<keyword evidence="2" id="KW-0805">Transcription regulation</keyword>
<dbReference type="Pfam" id="PF08281">
    <property type="entry name" value="Sigma70_r4_2"/>
    <property type="match status" value="1"/>
</dbReference>
<dbReference type="Pfam" id="PF04542">
    <property type="entry name" value="Sigma70_r2"/>
    <property type="match status" value="1"/>
</dbReference>
<gene>
    <name evidence="7" type="ORF">SAMN05443428_109106</name>
</gene>
<organism evidence="7 8">
    <name type="scientific">Caloramator quimbayensis</name>
    <dbReference type="NCBI Taxonomy" id="1147123"/>
    <lineage>
        <taxon>Bacteria</taxon>
        <taxon>Bacillati</taxon>
        <taxon>Bacillota</taxon>
        <taxon>Clostridia</taxon>
        <taxon>Eubacteriales</taxon>
        <taxon>Clostridiaceae</taxon>
        <taxon>Caloramator</taxon>
    </lineage>
</organism>
<dbReference type="GO" id="GO:0006352">
    <property type="term" value="P:DNA-templated transcription initiation"/>
    <property type="evidence" value="ECO:0007669"/>
    <property type="project" value="InterPro"/>
</dbReference>
<feature type="domain" description="RNA polymerase sigma-70 region 2" evidence="5">
    <location>
        <begin position="22"/>
        <end position="87"/>
    </location>
</feature>
<dbReference type="Gene3D" id="1.10.1740.10">
    <property type="match status" value="1"/>
</dbReference>
<evidence type="ECO:0000256" key="1">
    <source>
        <dbReference type="ARBA" id="ARBA00010641"/>
    </source>
</evidence>
<evidence type="ECO:0000256" key="2">
    <source>
        <dbReference type="ARBA" id="ARBA00023015"/>
    </source>
</evidence>
<evidence type="ECO:0000259" key="5">
    <source>
        <dbReference type="Pfam" id="PF04542"/>
    </source>
</evidence>
<keyword evidence="8" id="KW-1185">Reference proteome</keyword>
<dbReference type="InterPro" id="IPR007627">
    <property type="entry name" value="RNA_pol_sigma70_r2"/>
</dbReference>
<protein>
    <submittedName>
        <fullName evidence="7">RNA polymerase sigma-70 factor, ECF subfamily</fullName>
    </submittedName>
</protein>
<evidence type="ECO:0000256" key="4">
    <source>
        <dbReference type="ARBA" id="ARBA00023163"/>
    </source>
</evidence>
<feature type="domain" description="RNA polymerase sigma factor 70 region 4 type 2" evidence="6">
    <location>
        <begin position="110"/>
        <end position="162"/>
    </location>
</feature>
<dbReference type="GO" id="GO:0003677">
    <property type="term" value="F:DNA binding"/>
    <property type="evidence" value="ECO:0007669"/>
    <property type="project" value="InterPro"/>
</dbReference>
<comment type="similarity">
    <text evidence="1">Belongs to the sigma-70 factor family. ECF subfamily.</text>
</comment>
<accession>A0A1T4XII8</accession>
<dbReference type="InterPro" id="IPR036388">
    <property type="entry name" value="WH-like_DNA-bd_sf"/>
</dbReference>
<dbReference type="InterPro" id="IPR013325">
    <property type="entry name" value="RNA_pol_sigma_r2"/>
</dbReference>
<name>A0A1T4XII8_9CLOT</name>
<evidence type="ECO:0000256" key="3">
    <source>
        <dbReference type="ARBA" id="ARBA00023082"/>
    </source>
</evidence>
<dbReference type="EMBL" id="FUYH01000009">
    <property type="protein sequence ID" value="SKA89296.1"/>
    <property type="molecule type" value="Genomic_DNA"/>
</dbReference>
<keyword evidence="4" id="KW-0804">Transcription</keyword>
<dbReference type="InterPro" id="IPR013324">
    <property type="entry name" value="RNA_pol_sigma_r3/r4-like"/>
</dbReference>
<evidence type="ECO:0000259" key="6">
    <source>
        <dbReference type="Pfam" id="PF08281"/>
    </source>
</evidence>
<dbReference type="AlphaFoldDB" id="A0A1T4XII8"/>
<keyword evidence="3" id="KW-0731">Sigma factor</keyword>
<proteinExistence type="inferred from homology"/>
<dbReference type="InterPro" id="IPR039425">
    <property type="entry name" value="RNA_pol_sigma-70-like"/>
</dbReference>
<dbReference type="CDD" id="cd06171">
    <property type="entry name" value="Sigma70_r4"/>
    <property type="match status" value="1"/>
</dbReference>
<evidence type="ECO:0000313" key="8">
    <source>
        <dbReference type="Proteomes" id="UP000190105"/>
    </source>
</evidence>